<keyword evidence="5" id="KW-0963">Cytoplasm</keyword>
<dbReference type="AlphaFoldDB" id="A0A7C4CCL9"/>
<dbReference type="GO" id="GO:0004826">
    <property type="term" value="F:phenylalanine-tRNA ligase activity"/>
    <property type="evidence" value="ECO:0007669"/>
    <property type="project" value="UniProtKB-EC"/>
</dbReference>
<comment type="cofactor">
    <cofactor evidence="1">
        <name>Mg(2+)</name>
        <dbReference type="ChEBI" id="CHEBI:18420"/>
    </cofactor>
</comment>
<reference evidence="14" key="1">
    <citation type="journal article" date="2020" name="mSystems">
        <title>Genome- and Community-Level Interaction Insights into Carbon Utilization and Element Cycling Functions of Hydrothermarchaeota in Hydrothermal Sediment.</title>
        <authorList>
            <person name="Zhou Z."/>
            <person name="Liu Y."/>
            <person name="Xu W."/>
            <person name="Pan J."/>
            <person name="Luo Z.H."/>
            <person name="Li M."/>
        </authorList>
    </citation>
    <scope>NUCLEOTIDE SEQUENCE [LARGE SCALE GENOMIC DNA]</scope>
    <source>
        <strain evidence="14">SpSt-488</strain>
    </source>
</reference>
<evidence type="ECO:0000256" key="7">
    <source>
        <dbReference type="ARBA" id="ARBA00022723"/>
    </source>
</evidence>
<evidence type="ECO:0000313" key="14">
    <source>
        <dbReference type="EMBL" id="HGK27489.1"/>
    </source>
</evidence>
<keyword evidence="12" id="KW-0030">Aminoacyl-tRNA synthetase</keyword>
<comment type="subcellular location">
    <subcellularLocation>
        <location evidence="2">Cytoplasm</location>
    </subcellularLocation>
</comment>
<dbReference type="EC" id="6.1.1.20" evidence="4"/>
<dbReference type="Pfam" id="PF03484">
    <property type="entry name" value="B5"/>
    <property type="match status" value="1"/>
</dbReference>
<dbReference type="GO" id="GO:0009328">
    <property type="term" value="C:phenylalanine-tRNA ligase complex"/>
    <property type="evidence" value="ECO:0007669"/>
    <property type="project" value="TreeGrafter"/>
</dbReference>
<dbReference type="EMBL" id="DSUT01000013">
    <property type="protein sequence ID" value="HGK27489.1"/>
    <property type="molecule type" value="Genomic_DNA"/>
</dbReference>
<dbReference type="InterPro" id="IPR045864">
    <property type="entry name" value="aa-tRNA-synth_II/BPL/LPL"/>
</dbReference>
<keyword evidence="9" id="KW-0067">ATP-binding</keyword>
<dbReference type="GO" id="GO:0000287">
    <property type="term" value="F:magnesium ion binding"/>
    <property type="evidence" value="ECO:0007669"/>
    <property type="project" value="InterPro"/>
</dbReference>
<organism evidence="14">
    <name type="scientific">candidate division WOR-3 bacterium</name>
    <dbReference type="NCBI Taxonomy" id="2052148"/>
    <lineage>
        <taxon>Bacteria</taxon>
        <taxon>Bacteria division WOR-3</taxon>
    </lineage>
</organism>
<evidence type="ECO:0000256" key="4">
    <source>
        <dbReference type="ARBA" id="ARBA00012814"/>
    </source>
</evidence>
<dbReference type="PANTHER" id="PTHR10947:SF0">
    <property type="entry name" value="PHENYLALANINE--TRNA LIGASE BETA SUBUNIT"/>
    <property type="match status" value="1"/>
</dbReference>
<dbReference type="GO" id="GO:0005524">
    <property type="term" value="F:ATP binding"/>
    <property type="evidence" value="ECO:0007669"/>
    <property type="project" value="UniProtKB-KW"/>
</dbReference>
<comment type="caution">
    <text evidence="14">The sequence shown here is derived from an EMBL/GenBank/DDBJ whole genome shotgun (WGS) entry which is preliminary data.</text>
</comment>
<protein>
    <recommendedName>
        <fullName evidence="4">phenylalanine--tRNA ligase</fullName>
        <ecNumber evidence="4">6.1.1.20</ecNumber>
    </recommendedName>
</protein>
<dbReference type="GO" id="GO:0006432">
    <property type="term" value="P:phenylalanyl-tRNA aminoacylation"/>
    <property type="evidence" value="ECO:0007669"/>
    <property type="project" value="InterPro"/>
</dbReference>
<dbReference type="NCBIfam" id="TIGR00471">
    <property type="entry name" value="pheT_arch"/>
    <property type="match status" value="1"/>
</dbReference>
<keyword evidence="6 14" id="KW-0436">Ligase</keyword>
<dbReference type="InterPro" id="IPR020825">
    <property type="entry name" value="Phe-tRNA_synthase-like_B3/B4"/>
</dbReference>
<dbReference type="Gene3D" id="3.30.930.10">
    <property type="entry name" value="Bira Bifunctional Protein, Domain 2"/>
    <property type="match status" value="1"/>
</dbReference>
<dbReference type="Gene3D" id="3.50.40.10">
    <property type="entry name" value="Phenylalanyl-trna Synthetase, Chain B, domain 3"/>
    <property type="match status" value="1"/>
</dbReference>
<dbReference type="Pfam" id="PF17759">
    <property type="entry name" value="tRNA_synthFbeta"/>
    <property type="match status" value="1"/>
</dbReference>
<dbReference type="SUPFAM" id="SSF55681">
    <property type="entry name" value="Class II aaRS and biotin synthetases"/>
    <property type="match status" value="1"/>
</dbReference>
<proteinExistence type="inferred from homology"/>
<evidence type="ECO:0000259" key="13">
    <source>
        <dbReference type="PROSITE" id="PS51483"/>
    </source>
</evidence>
<dbReference type="InterPro" id="IPR005147">
    <property type="entry name" value="tRNA_synthase_B5-dom"/>
</dbReference>
<dbReference type="InterPro" id="IPR009061">
    <property type="entry name" value="DNA-bd_dom_put_sf"/>
</dbReference>
<comment type="similarity">
    <text evidence="3">Belongs to the phenylalanyl-tRNA synthetase beta subunit family. Type 2 subfamily.</text>
</comment>
<dbReference type="InterPro" id="IPR041616">
    <property type="entry name" value="PheRS_beta_core"/>
</dbReference>
<keyword evidence="10" id="KW-0460">Magnesium</keyword>
<feature type="domain" description="B5" evidence="13">
    <location>
        <begin position="317"/>
        <end position="392"/>
    </location>
</feature>
<dbReference type="SMART" id="SM00874">
    <property type="entry name" value="B5"/>
    <property type="match status" value="1"/>
</dbReference>
<dbReference type="SUPFAM" id="SSF46955">
    <property type="entry name" value="Putative DNA-binding domain"/>
    <property type="match status" value="2"/>
</dbReference>
<dbReference type="InterPro" id="IPR045060">
    <property type="entry name" value="Phe-tRNA-ligase_IIc_bsu"/>
</dbReference>
<dbReference type="Gene3D" id="3.30.56.10">
    <property type="match status" value="2"/>
</dbReference>
<keyword evidence="11" id="KW-0648">Protein biosynthesis</keyword>
<evidence type="ECO:0000256" key="12">
    <source>
        <dbReference type="ARBA" id="ARBA00023146"/>
    </source>
</evidence>
<dbReference type="InterPro" id="IPR005146">
    <property type="entry name" value="B3/B4_tRNA-bd"/>
</dbReference>
<evidence type="ECO:0000256" key="5">
    <source>
        <dbReference type="ARBA" id="ARBA00022490"/>
    </source>
</evidence>
<name>A0A7C4CCL9_UNCW3</name>
<keyword evidence="7" id="KW-0479">Metal-binding</keyword>
<evidence type="ECO:0000256" key="2">
    <source>
        <dbReference type="ARBA" id="ARBA00004496"/>
    </source>
</evidence>
<dbReference type="PANTHER" id="PTHR10947">
    <property type="entry name" value="PHENYLALANYL-TRNA SYNTHETASE BETA CHAIN AND LEUCINE-RICH REPEAT-CONTAINING PROTEIN 47"/>
    <property type="match status" value="1"/>
</dbReference>
<accession>A0A7C4CCL9</accession>
<evidence type="ECO:0000256" key="11">
    <source>
        <dbReference type="ARBA" id="ARBA00022917"/>
    </source>
</evidence>
<dbReference type="InterPro" id="IPR004531">
    <property type="entry name" value="Phe-tRNA-synth_IIc_bsu_arc_euk"/>
</dbReference>
<evidence type="ECO:0000256" key="3">
    <source>
        <dbReference type="ARBA" id="ARBA00007438"/>
    </source>
</evidence>
<evidence type="ECO:0000256" key="10">
    <source>
        <dbReference type="ARBA" id="ARBA00022842"/>
    </source>
</evidence>
<evidence type="ECO:0000256" key="9">
    <source>
        <dbReference type="ARBA" id="ARBA00022840"/>
    </source>
</evidence>
<evidence type="ECO:0000256" key="6">
    <source>
        <dbReference type="ARBA" id="ARBA00022598"/>
    </source>
</evidence>
<gene>
    <name evidence="14" type="ORF">ENS41_00845</name>
</gene>
<dbReference type="SMART" id="SM00873">
    <property type="entry name" value="B3_4"/>
    <property type="match status" value="1"/>
</dbReference>
<evidence type="ECO:0000256" key="8">
    <source>
        <dbReference type="ARBA" id="ARBA00022741"/>
    </source>
</evidence>
<sequence length="590" mass="64092">MPLVSIPVDRLQRLIGRRLEREELTTALERLGSDVEGYAVMARYRCAACGQLTEALEHEDFNNRCDYCGSDKLSAAGWSEVVRINLLPVRPDTFDAAGLARALAGILGIRTGLPEFEFGASGIVCRVAPGLEAVRPFIACCCARGLKLDEELLRMLMRLQENLHWAPGRDRRRASIGVYNLDAVRPDFSYRPVGPEEVRFVPLFGMPEGMVEATPRDVLERHPKGASYRHLLAGFDRYPLLSDSAGAVLSLPPIINSEATKVTAATRNLFVDVTGPDEGTVGRTLAIIAAVLADLGARVETVAVEYPDGRRTTTPDMAPREATLRPDEACRVLGVTLSPEELAGCLARLRHGATISGGVLRVRSPAYRADLMHDYDLIEDAGIGYGYERVTPRLVPAMTVGRPQPIEETAEVYRRSLTGLGFLETMTLQLTNAEEHLTRLGYPDDLPCVRLENPVRVEGTILRRHLFSGLLSILRVNTTAEMPQHIFEIGDVFEPDGAVETGVRGLRRVGIAMAGPKAGFAEIKAVVEALGHELGIEAGFRAAALPFGIDGRCAEAGTWGVVGEVHPAVLERFGIAQPVAVAELAVLRGE</sequence>
<keyword evidence="8" id="KW-0547">Nucleotide-binding</keyword>
<evidence type="ECO:0000256" key="1">
    <source>
        <dbReference type="ARBA" id="ARBA00001946"/>
    </source>
</evidence>
<dbReference type="PROSITE" id="PS51483">
    <property type="entry name" value="B5"/>
    <property type="match status" value="1"/>
</dbReference>
<dbReference type="GO" id="GO:0003723">
    <property type="term" value="F:RNA binding"/>
    <property type="evidence" value="ECO:0007669"/>
    <property type="project" value="InterPro"/>
</dbReference>